<dbReference type="AlphaFoldDB" id="A0A420YGN4"/>
<reference evidence="2 3" key="1">
    <citation type="submission" date="2018-08" db="EMBL/GenBank/DDBJ databases">
        <title>Draft genome of the lignicolous fungus Coniochaeta pulveracea.</title>
        <authorList>
            <person name="Borstlap C.J."/>
            <person name="De Witt R.N."/>
            <person name="Botha A."/>
            <person name="Volschenk H."/>
        </authorList>
    </citation>
    <scope>NUCLEOTIDE SEQUENCE [LARGE SCALE GENOMIC DNA]</scope>
    <source>
        <strain evidence="2 3">CAB683</strain>
    </source>
</reference>
<evidence type="ECO:0000256" key="1">
    <source>
        <dbReference type="SAM" id="MobiDB-lite"/>
    </source>
</evidence>
<name>A0A420YGN4_9PEZI</name>
<feature type="region of interest" description="Disordered" evidence="1">
    <location>
        <begin position="1"/>
        <end position="185"/>
    </location>
</feature>
<proteinExistence type="predicted"/>
<organism evidence="2 3">
    <name type="scientific">Coniochaeta pulveracea</name>
    <dbReference type="NCBI Taxonomy" id="177199"/>
    <lineage>
        <taxon>Eukaryota</taxon>
        <taxon>Fungi</taxon>
        <taxon>Dikarya</taxon>
        <taxon>Ascomycota</taxon>
        <taxon>Pezizomycotina</taxon>
        <taxon>Sordariomycetes</taxon>
        <taxon>Sordariomycetidae</taxon>
        <taxon>Coniochaetales</taxon>
        <taxon>Coniochaetaceae</taxon>
        <taxon>Coniochaeta</taxon>
    </lineage>
</organism>
<evidence type="ECO:0000313" key="3">
    <source>
        <dbReference type="Proteomes" id="UP000275385"/>
    </source>
</evidence>
<sequence length="185" mass="19820">MAAKNPDSLDNQGEFHARVVPAEPVGHKWHKPGNEQGNDAKPEYHAETFAPGTAPKENSFRPNPINADIGQANNPDSTHQEGHTGALDMPGSTSKDIHNSIDFEHGKPMQGQTNREIRGAHPGKRKKERSGLEGVGASTNESVFDQVREQAADKDNVEKGQRGYTGEREGGMAAPGAEGMHPSSA</sequence>
<gene>
    <name evidence="2" type="ORF">DL546_008507</name>
</gene>
<dbReference type="EMBL" id="QVQW01000011">
    <property type="protein sequence ID" value="RKU47029.1"/>
    <property type="molecule type" value="Genomic_DNA"/>
</dbReference>
<protein>
    <submittedName>
        <fullName evidence="2">Uncharacterized protein</fullName>
    </submittedName>
</protein>
<evidence type="ECO:0000313" key="2">
    <source>
        <dbReference type="EMBL" id="RKU47029.1"/>
    </source>
</evidence>
<dbReference type="Proteomes" id="UP000275385">
    <property type="component" value="Unassembled WGS sequence"/>
</dbReference>
<feature type="compositionally biased region" description="Basic and acidic residues" evidence="1">
    <location>
        <begin position="146"/>
        <end position="170"/>
    </location>
</feature>
<comment type="caution">
    <text evidence="2">The sequence shown here is derived from an EMBL/GenBank/DDBJ whole genome shotgun (WGS) entry which is preliminary data.</text>
</comment>
<dbReference type="OrthoDB" id="3260716at2759"/>
<keyword evidence="3" id="KW-1185">Reference proteome</keyword>
<accession>A0A420YGN4</accession>
<feature type="compositionally biased region" description="Basic and acidic residues" evidence="1">
    <location>
        <begin position="95"/>
        <end position="107"/>
    </location>
</feature>